<reference evidence="2" key="1">
    <citation type="submission" date="2018-05" db="EMBL/GenBank/DDBJ databases">
        <authorList>
            <person name="Lanie J.A."/>
            <person name="Ng W.-L."/>
            <person name="Kazmierczak K.M."/>
            <person name="Andrzejewski T.M."/>
            <person name="Davidsen T.M."/>
            <person name="Wayne K.J."/>
            <person name="Tettelin H."/>
            <person name="Glass J.I."/>
            <person name="Rusch D."/>
            <person name="Podicherti R."/>
            <person name="Tsui H.-C.T."/>
            <person name="Winkler M.E."/>
        </authorList>
    </citation>
    <scope>NUCLEOTIDE SEQUENCE</scope>
</reference>
<protein>
    <submittedName>
        <fullName evidence="2">Uncharacterized protein</fullName>
    </submittedName>
</protein>
<gene>
    <name evidence="2" type="ORF">METZ01_LOCUS183675</name>
</gene>
<dbReference type="EMBL" id="UINC01036600">
    <property type="protein sequence ID" value="SVB30821.1"/>
    <property type="molecule type" value="Genomic_DNA"/>
</dbReference>
<name>A0A382CZB4_9ZZZZ</name>
<organism evidence="2">
    <name type="scientific">marine metagenome</name>
    <dbReference type="NCBI Taxonomy" id="408172"/>
    <lineage>
        <taxon>unclassified sequences</taxon>
        <taxon>metagenomes</taxon>
        <taxon>ecological metagenomes</taxon>
    </lineage>
</organism>
<sequence>MDNSAKLYHTLEHPHGSHSNQDRHPHKSTLSLVGEGLHLY</sequence>
<proteinExistence type="predicted"/>
<evidence type="ECO:0000256" key="1">
    <source>
        <dbReference type="SAM" id="MobiDB-lite"/>
    </source>
</evidence>
<feature type="region of interest" description="Disordered" evidence="1">
    <location>
        <begin position="1"/>
        <end position="40"/>
    </location>
</feature>
<accession>A0A382CZB4</accession>
<dbReference type="AlphaFoldDB" id="A0A382CZB4"/>
<feature type="compositionally biased region" description="Basic and acidic residues" evidence="1">
    <location>
        <begin position="9"/>
        <end position="23"/>
    </location>
</feature>
<evidence type="ECO:0000313" key="2">
    <source>
        <dbReference type="EMBL" id="SVB30821.1"/>
    </source>
</evidence>